<feature type="region of interest" description="Disordered" evidence="3">
    <location>
        <begin position="1"/>
        <end position="25"/>
    </location>
</feature>
<dbReference type="GO" id="GO:0006777">
    <property type="term" value="P:Mo-molybdopterin cofactor biosynthetic process"/>
    <property type="evidence" value="ECO:0007669"/>
    <property type="project" value="UniProtKB-KW"/>
</dbReference>
<organism evidence="4">
    <name type="scientific">marine metagenome</name>
    <dbReference type="NCBI Taxonomy" id="408172"/>
    <lineage>
        <taxon>unclassified sequences</taxon>
        <taxon>metagenomes</taxon>
        <taxon>ecological metagenomes</taxon>
    </lineage>
</organism>
<dbReference type="NCBIfam" id="TIGR00129">
    <property type="entry name" value="fdhD_narQ"/>
    <property type="match status" value="1"/>
</dbReference>
<name>A0A381QWN4_9ZZZZ</name>
<evidence type="ECO:0000256" key="2">
    <source>
        <dbReference type="ARBA" id="ARBA00023150"/>
    </source>
</evidence>
<feature type="compositionally biased region" description="Polar residues" evidence="3">
    <location>
        <begin position="1"/>
        <end position="12"/>
    </location>
</feature>
<dbReference type="SUPFAM" id="SSF53927">
    <property type="entry name" value="Cytidine deaminase-like"/>
    <property type="match status" value="1"/>
</dbReference>
<dbReference type="Gene3D" id="3.10.20.10">
    <property type="match status" value="1"/>
</dbReference>
<evidence type="ECO:0000256" key="1">
    <source>
        <dbReference type="ARBA" id="ARBA00022490"/>
    </source>
</evidence>
<dbReference type="PANTHER" id="PTHR30592">
    <property type="entry name" value="FORMATE DEHYDROGENASE"/>
    <property type="match status" value="1"/>
</dbReference>
<gene>
    <name evidence="4" type="ORF">METZ01_LOCUS36675</name>
</gene>
<dbReference type="InterPro" id="IPR016193">
    <property type="entry name" value="Cytidine_deaminase-like"/>
</dbReference>
<keyword evidence="1" id="KW-0963">Cytoplasm</keyword>
<evidence type="ECO:0000256" key="3">
    <source>
        <dbReference type="SAM" id="MobiDB-lite"/>
    </source>
</evidence>
<keyword evidence="2" id="KW-0501">Molybdenum cofactor biosynthesis</keyword>
<protein>
    <recommendedName>
        <fullName evidence="5">Sulfur carrier protein FdhD</fullName>
    </recommendedName>
</protein>
<dbReference type="Pfam" id="PF02634">
    <property type="entry name" value="FdhD-NarQ"/>
    <property type="match status" value="1"/>
</dbReference>
<sequence length="276" mass="29037">MARDLLTSSGTRTVPVRKPDGRLSSDQVAVEAPLEIRVGGRPLVITMRTPGHDNELAIGFLFSEGVVNDRGQVISVCLEPGTEQRTPEELAAGRVGTGDRVLVELHDTTDRDSVEAAQRHFRATAACGVCGKESLADLDQTLPSIDGVEVAPELLARLPARMRPHQALFEATGGIHAAGLFTLDGELQLVREDIGRHNAVDKVIGRAVLDGATSLADRILVVSGRAGFELVQKALKAAIPVMVSVGAASSLAVDMASAAGMTLYSFVAPGRGNLHV</sequence>
<dbReference type="InterPro" id="IPR003786">
    <property type="entry name" value="FdhD"/>
</dbReference>
<dbReference type="PIRSF" id="PIRSF015626">
    <property type="entry name" value="FdhD"/>
    <property type="match status" value="1"/>
</dbReference>
<dbReference type="PANTHER" id="PTHR30592:SF1">
    <property type="entry name" value="SULFUR CARRIER PROTEIN FDHD"/>
    <property type="match status" value="1"/>
</dbReference>
<proteinExistence type="inferred from homology"/>
<evidence type="ECO:0000313" key="4">
    <source>
        <dbReference type="EMBL" id="SUZ83821.1"/>
    </source>
</evidence>
<dbReference type="EMBL" id="UINC01001568">
    <property type="protein sequence ID" value="SUZ83821.1"/>
    <property type="molecule type" value="Genomic_DNA"/>
</dbReference>
<dbReference type="Gene3D" id="3.40.140.10">
    <property type="entry name" value="Cytidine Deaminase, domain 2"/>
    <property type="match status" value="1"/>
</dbReference>
<accession>A0A381QWN4</accession>
<dbReference type="AlphaFoldDB" id="A0A381QWN4"/>
<dbReference type="HAMAP" id="MF_00187">
    <property type="entry name" value="FdhD"/>
    <property type="match status" value="1"/>
</dbReference>
<reference evidence="4" key="1">
    <citation type="submission" date="2018-05" db="EMBL/GenBank/DDBJ databases">
        <authorList>
            <person name="Lanie J.A."/>
            <person name="Ng W.-L."/>
            <person name="Kazmierczak K.M."/>
            <person name="Andrzejewski T.M."/>
            <person name="Davidsen T.M."/>
            <person name="Wayne K.J."/>
            <person name="Tettelin H."/>
            <person name="Glass J.I."/>
            <person name="Rusch D."/>
            <person name="Podicherti R."/>
            <person name="Tsui H.-C.T."/>
            <person name="Winkler M.E."/>
        </authorList>
    </citation>
    <scope>NUCLEOTIDE SEQUENCE</scope>
</reference>
<evidence type="ECO:0008006" key="5">
    <source>
        <dbReference type="Google" id="ProtNLM"/>
    </source>
</evidence>
<dbReference type="GO" id="GO:0016783">
    <property type="term" value="F:sulfurtransferase activity"/>
    <property type="evidence" value="ECO:0007669"/>
    <property type="project" value="InterPro"/>
</dbReference>